<dbReference type="InterPro" id="IPR050333">
    <property type="entry name" value="SLRP"/>
</dbReference>
<reference evidence="4" key="2">
    <citation type="submission" date="2020-10" db="UniProtKB">
        <authorList>
            <consortium name="WormBaseParasite"/>
        </authorList>
    </citation>
    <scope>IDENTIFICATION</scope>
</reference>
<dbReference type="InterPro" id="IPR032675">
    <property type="entry name" value="LRR_dom_sf"/>
</dbReference>
<protein>
    <submittedName>
        <fullName evidence="4">LRRCT domain-containing protein</fullName>
    </submittedName>
</protein>
<evidence type="ECO:0000313" key="4">
    <source>
        <dbReference type="WBParaSite" id="Pan_g23744.t1"/>
    </source>
</evidence>
<dbReference type="PANTHER" id="PTHR45712:SF22">
    <property type="entry name" value="INSULIN-LIKE GROWTH FACTOR-BINDING PROTEIN COMPLEX ACID LABILE SUBUNIT"/>
    <property type="match status" value="1"/>
</dbReference>
<keyword evidence="3" id="KW-1185">Reference proteome</keyword>
<dbReference type="Pfam" id="PF13855">
    <property type="entry name" value="LRR_8"/>
    <property type="match status" value="3"/>
</dbReference>
<reference evidence="3" key="1">
    <citation type="journal article" date="2013" name="Genetics">
        <title>The draft genome and transcriptome of Panagrellus redivivus are shaped by the harsh demands of a free-living lifestyle.</title>
        <authorList>
            <person name="Srinivasan J."/>
            <person name="Dillman A.R."/>
            <person name="Macchietto M.G."/>
            <person name="Heikkinen L."/>
            <person name="Lakso M."/>
            <person name="Fracchia K.M."/>
            <person name="Antoshechkin I."/>
            <person name="Mortazavi A."/>
            <person name="Wong G."/>
            <person name="Sternberg P.W."/>
        </authorList>
    </citation>
    <scope>NUCLEOTIDE SEQUENCE [LARGE SCALE GENOMIC DNA]</scope>
    <source>
        <strain evidence="3">MT8872</strain>
    </source>
</reference>
<dbReference type="AlphaFoldDB" id="A0A7E4VSS2"/>
<proteinExistence type="predicted"/>
<dbReference type="SUPFAM" id="SSF52058">
    <property type="entry name" value="L domain-like"/>
    <property type="match status" value="2"/>
</dbReference>
<dbReference type="WBParaSite" id="Pan_g23744.t1">
    <property type="protein sequence ID" value="Pan_g23744.t1"/>
    <property type="gene ID" value="Pan_g23744"/>
</dbReference>
<evidence type="ECO:0000256" key="1">
    <source>
        <dbReference type="ARBA" id="ARBA00022614"/>
    </source>
</evidence>
<dbReference type="PANTHER" id="PTHR45712">
    <property type="entry name" value="AGAP008170-PA"/>
    <property type="match status" value="1"/>
</dbReference>
<dbReference type="FunFam" id="3.80.10.10:FF:001164">
    <property type="entry name" value="GH01279p"/>
    <property type="match status" value="1"/>
</dbReference>
<organism evidence="3 4">
    <name type="scientific">Panagrellus redivivus</name>
    <name type="common">Microworm</name>
    <dbReference type="NCBI Taxonomy" id="6233"/>
    <lineage>
        <taxon>Eukaryota</taxon>
        <taxon>Metazoa</taxon>
        <taxon>Ecdysozoa</taxon>
        <taxon>Nematoda</taxon>
        <taxon>Chromadorea</taxon>
        <taxon>Rhabditida</taxon>
        <taxon>Tylenchina</taxon>
        <taxon>Panagrolaimomorpha</taxon>
        <taxon>Panagrolaimoidea</taxon>
        <taxon>Panagrolaimidae</taxon>
        <taxon>Panagrellus</taxon>
    </lineage>
</organism>
<accession>A0A7E4VSS2</accession>
<dbReference type="SMART" id="SM00365">
    <property type="entry name" value="LRR_SD22"/>
    <property type="match status" value="6"/>
</dbReference>
<dbReference type="PROSITE" id="PS51450">
    <property type="entry name" value="LRR"/>
    <property type="match status" value="4"/>
</dbReference>
<dbReference type="Pfam" id="PF00560">
    <property type="entry name" value="LRR_1"/>
    <property type="match status" value="2"/>
</dbReference>
<sequence>MATSAMAVMTTVDMDGVTVQLVYFDNVNCKEIMFLFLLRVTSVTVKMNTIFLFLSCFPLAQSAFTFPFGGINFRPNMCQFDTSRTWFEKFDDLINDCRDQPVRELWLDGCRTRLTRLEKLPNMPVEKLTIYHCRIEEIADDAFENIGDTLVELDLSNNLITQFPNLTYLTKLKKLTLRDNKILSLPYFFNDKHNGIGDGVELSIEDLDLEYNEIAGELTKSTFGWLKNLKSLNLRKNHITGILPDALVLPNLTELYLDNNNITKLSSRVFASCPSLLKLSLTNNQISEVYSGVFLSSDLFELRLDYNNITKLPNGVFDASTSLYFLSLSNNGLTELPPHVFANLHNLTILNLDSNKLYTLSADLFTETPKITHLELSYNQISNLPAEVFSSLKKLQKLIMYFNNLTELPSGLLSNSEETEALYFHHNQIENVAENALPPLEYVATLCLSHNNLTTLRRSSFRKITKPKDYTRSIGSYFTIHLADNPLVCNDNLNWIVEPYSKVYENDFMEHDGPYTGWRVQREMGFRLPDNPICVAPEKYANQSVIMLTSQFK</sequence>
<dbReference type="SMART" id="SM00369">
    <property type="entry name" value="LRR_TYP"/>
    <property type="match status" value="11"/>
</dbReference>
<dbReference type="Proteomes" id="UP000492821">
    <property type="component" value="Unassembled WGS sequence"/>
</dbReference>
<evidence type="ECO:0000313" key="3">
    <source>
        <dbReference type="Proteomes" id="UP000492821"/>
    </source>
</evidence>
<keyword evidence="2" id="KW-0677">Repeat</keyword>
<keyword evidence="1" id="KW-0433">Leucine-rich repeat</keyword>
<name>A0A7E4VSS2_PANRE</name>
<dbReference type="InterPro" id="IPR003591">
    <property type="entry name" value="Leu-rich_rpt_typical-subtyp"/>
</dbReference>
<dbReference type="Gene3D" id="3.80.10.10">
    <property type="entry name" value="Ribonuclease Inhibitor"/>
    <property type="match status" value="3"/>
</dbReference>
<dbReference type="SMART" id="SM00364">
    <property type="entry name" value="LRR_BAC"/>
    <property type="match status" value="7"/>
</dbReference>
<dbReference type="InterPro" id="IPR001611">
    <property type="entry name" value="Leu-rich_rpt"/>
</dbReference>
<evidence type="ECO:0000256" key="2">
    <source>
        <dbReference type="ARBA" id="ARBA00022737"/>
    </source>
</evidence>